<protein>
    <submittedName>
        <fullName evidence="2">Uncharacterized protein</fullName>
    </submittedName>
</protein>
<keyword evidence="3" id="KW-1185">Reference proteome</keyword>
<dbReference type="EMBL" id="BLVO01000012">
    <property type="protein sequence ID" value="GFM32993.1"/>
    <property type="molecule type" value="Genomic_DNA"/>
</dbReference>
<dbReference type="Proteomes" id="UP000503840">
    <property type="component" value="Unassembled WGS sequence"/>
</dbReference>
<keyword evidence="1" id="KW-0472">Membrane</keyword>
<dbReference type="AlphaFoldDB" id="A0A7J0BGX1"/>
<evidence type="ECO:0000313" key="3">
    <source>
        <dbReference type="Proteomes" id="UP000503840"/>
    </source>
</evidence>
<gene>
    <name evidence="2" type="ORF">DSM101010T_13580</name>
</gene>
<feature type="transmembrane region" description="Helical" evidence="1">
    <location>
        <begin position="104"/>
        <end position="124"/>
    </location>
</feature>
<evidence type="ECO:0000313" key="2">
    <source>
        <dbReference type="EMBL" id="GFM32993.1"/>
    </source>
</evidence>
<comment type="caution">
    <text evidence="2">The sequence shown here is derived from an EMBL/GenBank/DDBJ whole genome shotgun (WGS) entry which is preliminary data.</text>
</comment>
<evidence type="ECO:0000256" key="1">
    <source>
        <dbReference type="SAM" id="Phobius"/>
    </source>
</evidence>
<organism evidence="2 3">
    <name type="scientific">Desulfovibrio subterraneus</name>
    <dbReference type="NCBI Taxonomy" id="2718620"/>
    <lineage>
        <taxon>Bacteria</taxon>
        <taxon>Pseudomonadati</taxon>
        <taxon>Thermodesulfobacteriota</taxon>
        <taxon>Desulfovibrionia</taxon>
        <taxon>Desulfovibrionales</taxon>
        <taxon>Desulfovibrionaceae</taxon>
        <taxon>Desulfovibrio</taxon>
    </lineage>
</organism>
<feature type="transmembrane region" description="Helical" evidence="1">
    <location>
        <begin position="136"/>
        <end position="156"/>
    </location>
</feature>
<reference evidence="2 3" key="1">
    <citation type="submission" date="2020-05" db="EMBL/GenBank/DDBJ databases">
        <title>Draft genome sequence of Desulfovibrio sp. strain HN2T.</title>
        <authorList>
            <person name="Ueno A."/>
            <person name="Tamazawa S."/>
            <person name="Tamamura S."/>
            <person name="Murakami T."/>
            <person name="Kiyama T."/>
            <person name="Inomata H."/>
            <person name="Amano Y."/>
            <person name="Miyakawa K."/>
            <person name="Tamaki H."/>
            <person name="Naganuma T."/>
            <person name="Kaneko K."/>
        </authorList>
    </citation>
    <scope>NUCLEOTIDE SEQUENCE [LARGE SCALE GENOMIC DNA]</scope>
    <source>
        <strain evidence="2 3">HN2</strain>
    </source>
</reference>
<accession>A0A7J0BGX1</accession>
<keyword evidence="1" id="KW-0812">Transmembrane</keyword>
<proteinExistence type="predicted"/>
<sequence>MEWKDVAKIVSKAAPLLATVLGGPVGAVAGAAGSLIGSLFGVEAEPDAVARMLQDPQALIRIRELEQEHAAMLLQWQATQLQAELDNVRSAREREVALAKTGHGGAWVTGLVALVVVVGFFWMLQAVVEMGQVNEPALLLLGSLGTAFGAVVNYYLGSSLGSYRKDALMGQGKAGSGGGNAAL</sequence>
<dbReference type="RefSeq" id="WP_174404643.1">
    <property type="nucleotide sequence ID" value="NZ_BLVO01000012.1"/>
</dbReference>
<keyword evidence="1" id="KW-1133">Transmembrane helix</keyword>
<name>A0A7J0BGX1_9BACT</name>